<accession>A0AAW1CK19</accession>
<sequence>MEEDRKDQTEFTAEDKNRKSNDVRFICCTLRTASLIVGYIGAVVNPMCIIAYVILRHNNLKLLNFNFIINWIVLAIITTLSILLIISIYKDKPFYMSLWIQSVAAFTVWFFVNILIAVVTSNIIKMIYSLVAMTIFIEGLFIIRAYRIFSSSNAYDNSYIYFTPFGFKTIPRKT</sequence>
<gene>
    <name evidence="2" type="ORF">O3M35_003421</name>
</gene>
<keyword evidence="3" id="KW-1185">Reference proteome</keyword>
<evidence type="ECO:0000313" key="2">
    <source>
        <dbReference type="EMBL" id="KAK9498866.1"/>
    </source>
</evidence>
<dbReference type="Proteomes" id="UP001461498">
    <property type="component" value="Unassembled WGS sequence"/>
</dbReference>
<keyword evidence="1" id="KW-0472">Membrane</keyword>
<name>A0AAW1CK19_9HEMI</name>
<evidence type="ECO:0000256" key="1">
    <source>
        <dbReference type="SAM" id="Phobius"/>
    </source>
</evidence>
<comment type="caution">
    <text evidence="2">The sequence shown here is derived from an EMBL/GenBank/DDBJ whole genome shotgun (WGS) entry which is preliminary data.</text>
</comment>
<keyword evidence="1" id="KW-1133">Transmembrane helix</keyword>
<evidence type="ECO:0000313" key="3">
    <source>
        <dbReference type="Proteomes" id="UP001461498"/>
    </source>
</evidence>
<organism evidence="2 3">
    <name type="scientific">Rhynocoris fuscipes</name>
    <dbReference type="NCBI Taxonomy" id="488301"/>
    <lineage>
        <taxon>Eukaryota</taxon>
        <taxon>Metazoa</taxon>
        <taxon>Ecdysozoa</taxon>
        <taxon>Arthropoda</taxon>
        <taxon>Hexapoda</taxon>
        <taxon>Insecta</taxon>
        <taxon>Pterygota</taxon>
        <taxon>Neoptera</taxon>
        <taxon>Paraneoptera</taxon>
        <taxon>Hemiptera</taxon>
        <taxon>Heteroptera</taxon>
        <taxon>Panheteroptera</taxon>
        <taxon>Cimicomorpha</taxon>
        <taxon>Reduviidae</taxon>
        <taxon>Harpactorinae</taxon>
        <taxon>Harpactorini</taxon>
        <taxon>Rhynocoris</taxon>
    </lineage>
</organism>
<dbReference type="EMBL" id="JAPXFL010000012">
    <property type="protein sequence ID" value="KAK9498866.1"/>
    <property type="molecule type" value="Genomic_DNA"/>
</dbReference>
<dbReference type="AlphaFoldDB" id="A0AAW1CK19"/>
<keyword evidence="1" id="KW-0812">Transmembrane</keyword>
<feature type="transmembrane region" description="Helical" evidence="1">
    <location>
        <begin position="126"/>
        <end position="146"/>
    </location>
</feature>
<feature type="transmembrane region" description="Helical" evidence="1">
    <location>
        <begin position="67"/>
        <end position="86"/>
    </location>
</feature>
<feature type="transmembrane region" description="Helical" evidence="1">
    <location>
        <begin position="33"/>
        <end position="55"/>
    </location>
</feature>
<feature type="transmembrane region" description="Helical" evidence="1">
    <location>
        <begin position="98"/>
        <end position="120"/>
    </location>
</feature>
<proteinExistence type="predicted"/>
<protein>
    <submittedName>
        <fullName evidence="2">Uncharacterized protein</fullName>
    </submittedName>
</protein>
<reference evidence="2 3" key="1">
    <citation type="submission" date="2022-12" db="EMBL/GenBank/DDBJ databases">
        <title>Chromosome-level genome assembly of true bugs.</title>
        <authorList>
            <person name="Ma L."/>
            <person name="Li H."/>
        </authorList>
    </citation>
    <scope>NUCLEOTIDE SEQUENCE [LARGE SCALE GENOMIC DNA]</scope>
    <source>
        <strain evidence="2">Lab_2022b</strain>
    </source>
</reference>